<evidence type="ECO:0000313" key="2">
    <source>
        <dbReference type="EMBL" id="QSZ33406.1"/>
    </source>
</evidence>
<feature type="compositionally biased region" description="Acidic residues" evidence="1">
    <location>
        <begin position="35"/>
        <end position="44"/>
    </location>
</feature>
<dbReference type="EMBL" id="CP063408">
    <property type="protein sequence ID" value="QSZ33406.1"/>
    <property type="molecule type" value="Genomic_DNA"/>
</dbReference>
<evidence type="ECO:0000313" key="3">
    <source>
        <dbReference type="Proteomes" id="UP000672032"/>
    </source>
</evidence>
<protein>
    <submittedName>
        <fullName evidence="2">Uncharacterized protein</fullName>
    </submittedName>
</protein>
<keyword evidence="3" id="KW-1185">Reference proteome</keyword>
<dbReference type="OrthoDB" id="3500316at2759"/>
<feature type="region of interest" description="Disordered" evidence="1">
    <location>
        <begin position="634"/>
        <end position="732"/>
    </location>
</feature>
<dbReference type="Proteomes" id="UP000672032">
    <property type="component" value="Chromosome 4"/>
</dbReference>
<dbReference type="AlphaFoldDB" id="A0A8A3PED3"/>
<sequence>MSVGSKSLLFPGLAARGVAYASSKECEQVAAADTQDVEASDEDSMPGTVTQQIDHKSHVAPQNFNGNKVSNQNTSGIDCLPHHLPNEGRQIFHAMNPRPLPQITREKPSPTCSYRQNHLIGRFCFYCRGMEMPWGDQHPIALDTSGEIIHVAPQGALLEGVKDLTAPYEITQLAVLIELRIQLQSPNTIPGFAEAIHMFPDLPDVARRISDLVKELRVLADGSEREQVPNWPNALHDLLREPTLSRDQYFERAIREWNLKTIHGSIPRVKAPAPAPIIPSFRLSTRGRRGFQVTLTREDAIKNEAKTHGKGDVEELTHYLNRNESRGAGYVQFTIDFVDWLRQGAHGTGRPAPQWGPHYVQQYHSAAADPADPRYPPPATVHESSVKNPPFCGQLNFFPRRNSEPNTTPRCSEELSDVEVYDSNDGEDYEEPSFRKLPEVKKNTPCRPGVEWQFIEGSDLENAELGKPDPSKFYLTRVNVHDPSEIDVRQFSGIAGFDWNDPSDIKALNKSRAQNRHRVQGKIAETRIPWTKMEKDCLLEEVQEAVNSGLDRHTIDWDEIAARLQERFDRVLQKKGAKLAPGIDRQPVDGKKDRTLKTSRVDRIGYNRSGSATETQALKYPDILQIINQATGIGGKGGRGLLRGPRRSLAQMRDGVKDEEDDRPTKKTKGISRRFTTSPPPRELKKHDDDDDDDENERPSHQPKKQLAMPSAFDSRFTKNKAKQFDANSGKE</sequence>
<name>A0A8A3PED3_9HELO</name>
<feature type="region of interest" description="Disordered" evidence="1">
    <location>
        <begin position="31"/>
        <end position="50"/>
    </location>
</feature>
<evidence type="ECO:0000256" key="1">
    <source>
        <dbReference type="SAM" id="MobiDB-lite"/>
    </source>
</evidence>
<gene>
    <name evidence="2" type="ORF">DSL72_004974</name>
</gene>
<proteinExistence type="predicted"/>
<reference evidence="2" key="1">
    <citation type="submission" date="2020-10" db="EMBL/GenBank/DDBJ databases">
        <title>Genome Sequence of Monilinia vaccinii-corymbosi Sheds Light on Mummy Berry Disease Infection of Blueberry and Mating Type.</title>
        <authorList>
            <person name="Yow A.G."/>
            <person name="Zhang Y."/>
            <person name="Bansal K."/>
            <person name="Eacker S.M."/>
            <person name="Sullivan S."/>
            <person name="Liachko I."/>
            <person name="Cubeta M.A."/>
            <person name="Rollins J.A."/>
            <person name="Ashrafi H."/>
        </authorList>
    </citation>
    <scope>NUCLEOTIDE SEQUENCE</scope>
    <source>
        <strain evidence="2">RL-1</strain>
    </source>
</reference>
<accession>A0A8A3PED3</accession>
<organism evidence="2 3">
    <name type="scientific">Monilinia vaccinii-corymbosi</name>
    <dbReference type="NCBI Taxonomy" id="61207"/>
    <lineage>
        <taxon>Eukaryota</taxon>
        <taxon>Fungi</taxon>
        <taxon>Dikarya</taxon>
        <taxon>Ascomycota</taxon>
        <taxon>Pezizomycotina</taxon>
        <taxon>Leotiomycetes</taxon>
        <taxon>Helotiales</taxon>
        <taxon>Sclerotiniaceae</taxon>
        <taxon>Monilinia</taxon>
    </lineage>
</organism>